<dbReference type="EMBL" id="MU853423">
    <property type="protein sequence ID" value="KAK4131548.1"/>
    <property type="molecule type" value="Genomic_DNA"/>
</dbReference>
<comment type="caution">
    <text evidence="1">The sequence shown here is derived from an EMBL/GenBank/DDBJ whole genome shotgun (WGS) entry which is preliminary data.</text>
</comment>
<gene>
    <name evidence="1" type="ORF">BT67DRAFT_436230</name>
</gene>
<reference evidence="1" key="2">
    <citation type="submission" date="2023-05" db="EMBL/GenBank/DDBJ databases">
        <authorList>
            <consortium name="Lawrence Berkeley National Laboratory"/>
            <person name="Steindorff A."/>
            <person name="Hensen N."/>
            <person name="Bonometti L."/>
            <person name="Westerberg I."/>
            <person name="Brannstrom I.O."/>
            <person name="Guillou S."/>
            <person name="Cros-Aarteil S."/>
            <person name="Calhoun S."/>
            <person name="Haridas S."/>
            <person name="Kuo A."/>
            <person name="Mondo S."/>
            <person name="Pangilinan J."/>
            <person name="Riley R."/>
            <person name="Labutti K."/>
            <person name="Andreopoulos B."/>
            <person name="Lipzen A."/>
            <person name="Chen C."/>
            <person name="Yanf M."/>
            <person name="Daum C."/>
            <person name="Ng V."/>
            <person name="Clum A."/>
            <person name="Ohm R."/>
            <person name="Martin F."/>
            <person name="Silar P."/>
            <person name="Natvig D."/>
            <person name="Lalanne C."/>
            <person name="Gautier V."/>
            <person name="Ament-Velasquez S.L."/>
            <person name="Kruys A."/>
            <person name="Hutchinson M.I."/>
            <person name="Powell A.J."/>
            <person name="Barry K."/>
            <person name="Miller A.N."/>
            <person name="Grigoriev I.V."/>
            <person name="Debuchy R."/>
            <person name="Gladieux P."/>
            <person name="Thoren M.H."/>
            <person name="Johannesson H."/>
        </authorList>
    </citation>
    <scope>NUCLEOTIDE SEQUENCE</scope>
    <source>
        <strain evidence="1">CBS 123565</strain>
    </source>
</reference>
<accession>A0AAN6UEL0</accession>
<reference evidence="1" key="1">
    <citation type="journal article" date="2023" name="Mol. Phylogenet. Evol.">
        <title>Genome-scale phylogeny and comparative genomics of the fungal order Sordariales.</title>
        <authorList>
            <person name="Hensen N."/>
            <person name="Bonometti L."/>
            <person name="Westerberg I."/>
            <person name="Brannstrom I.O."/>
            <person name="Guillou S."/>
            <person name="Cros-Aarteil S."/>
            <person name="Calhoun S."/>
            <person name="Haridas S."/>
            <person name="Kuo A."/>
            <person name="Mondo S."/>
            <person name="Pangilinan J."/>
            <person name="Riley R."/>
            <person name="LaButti K."/>
            <person name="Andreopoulos B."/>
            <person name="Lipzen A."/>
            <person name="Chen C."/>
            <person name="Yan M."/>
            <person name="Daum C."/>
            <person name="Ng V."/>
            <person name="Clum A."/>
            <person name="Steindorff A."/>
            <person name="Ohm R.A."/>
            <person name="Martin F."/>
            <person name="Silar P."/>
            <person name="Natvig D.O."/>
            <person name="Lalanne C."/>
            <person name="Gautier V."/>
            <person name="Ament-Velasquez S.L."/>
            <person name="Kruys A."/>
            <person name="Hutchinson M.I."/>
            <person name="Powell A.J."/>
            <person name="Barry K."/>
            <person name="Miller A.N."/>
            <person name="Grigoriev I.V."/>
            <person name="Debuchy R."/>
            <person name="Gladieux P."/>
            <person name="Hiltunen Thoren M."/>
            <person name="Johannesson H."/>
        </authorList>
    </citation>
    <scope>NUCLEOTIDE SEQUENCE</scope>
    <source>
        <strain evidence="1">CBS 123565</strain>
    </source>
</reference>
<proteinExistence type="predicted"/>
<sequence>MFMYTIRRHPTLGKRSWDGHQGHFCSVRPFSTENCFEVVRSSYLSSSLIHLATRLEPDLSSLYRARNARYAYRGNYKKFSDFLVTVKNSRFNLDLLELLRFSDC</sequence>
<evidence type="ECO:0000313" key="1">
    <source>
        <dbReference type="EMBL" id="KAK4131548.1"/>
    </source>
</evidence>
<dbReference type="Proteomes" id="UP001304895">
    <property type="component" value="Unassembled WGS sequence"/>
</dbReference>
<dbReference type="AlphaFoldDB" id="A0AAN6UEL0"/>
<name>A0AAN6UEL0_9PEZI</name>
<evidence type="ECO:0000313" key="2">
    <source>
        <dbReference type="Proteomes" id="UP001304895"/>
    </source>
</evidence>
<protein>
    <submittedName>
        <fullName evidence="1">Uncharacterized protein</fullName>
    </submittedName>
</protein>
<keyword evidence="2" id="KW-1185">Reference proteome</keyword>
<organism evidence="1 2">
    <name type="scientific">Trichocladium antarcticum</name>
    <dbReference type="NCBI Taxonomy" id="1450529"/>
    <lineage>
        <taxon>Eukaryota</taxon>
        <taxon>Fungi</taxon>
        <taxon>Dikarya</taxon>
        <taxon>Ascomycota</taxon>
        <taxon>Pezizomycotina</taxon>
        <taxon>Sordariomycetes</taxon>
        <taxon>Sordariomycetidae</taxon>
        <taxon>Sordariales</taxon>
        <taxon>Chaetomiaceae</taxon>
        <taxon>Trichocladium</taxon>
    </lineage>
</organism>